<dbReference type="Gene3D" id="2.40.50.90">
    <property type="match status" value="6"/>
</dbReference>
<feature type="domain" description="Tudor" evidence="2">
    <location>
        <begin position="970"/>
        <end position="1026"/>
    </location>
</feature>
<feature type="domain" description="Tudor" evidence="2">
    <location>
        <begin position="524"/>
        <end position="581"/>
    </location>
</feature>
<feature type="compositionally biased region" description="Acidic residues" evidence="1">
    <location>
        <begin position="2090"/>
        <end position="2104"/>
    </location>
</feature>
<dbReference type="GeneTree" id="ENSGT00940000159049"/>
<feature type="compositionally biased region" description="Basic and acidic residues" evidence="1">
    <location>
        <begin position="1771"/>
        <end position="1786"/>
    </location>
</feature>
<dbReference type="GeneID" id="108440965"/>
<dbReference type="GO" id="GO:0032019">
    <property type="term" value="C:mitochondrial cloud"/>
    <property type="evidence" value="ECO:0007669"/>
    <property type="project" value="Ensembl"/>
</dbReference>
<reference evidence="3 4" key="1">
    <citation type="submission" date="2020-10" db="EMBL/GenBank/DDBJ databases">
        <title>Pygocentrus nattereri (red-bellied piranha) genome, fPygNat1, primary haplotype.</title>
        <authorList>
            <person name="Myers G."/>
            <person name="Meyer A."/>
            <person name="Karagic N."/>
            <person name="Pippel M."/>
            <person name="Winkler S."/>
            <person name="Tracey A."/>
            <person name="Wood J."/>
            <person name="Formenti G."/>
            <person name="Howe K."/>
            <person name="Fedrigo O."/>
            <person name="Jarvis E.D."/>
        </authorList>
    </citation>
    <scope>NUCLEOTIDE SEQUENCE [LARGE SCALE GENOMIC DNA]</scope>
</reference>
<reference evidence="3" key="2">
    <citation type="submission" date="2025-08" db="UniProtKB">
        <authorList>
            <consortium name="Ensembl"/>
        </authorList>
    </citation>
    <scope>IDENTIFICATION</scope>
</reference>
<evidence type="ECO:0000313" key="4">
    <source>
        <dbReference type="Proteomes" id="UP001501920"/>
    </source>
</evidence>
<feature type="domain" description="Tudor" evidence="2">
    <location>
        <begin position="1274"/>
        <end position="1333"/>
    </location>
</feature>
<reference evidence="3" key="3">
    <citation type="submission" date="2025-09" db="UniProtKB">
        <authorList>
            <consortium name="Ensembl"/>
        </authorList>
    </citation>
    <scope>IDENTIFICATION</scope>
</reference>
<evidence type="ECO:0000313" key="3">
    <source>
        <dbReference type="Ensembl" id="ENSPNAP00000024372.2"/>
    </source>
</evidence>
<dbReference type="InterPro" id="IPR047445">
    <property type="entry name" value="Tudor_TDRD6_rpt2"/>
</dbReference>
<name>A0A3B4DJ12_PYGNA</name>
<dbReference type="PANTHER" id="PTHR22948:SF15">
    <property type="entry name" value="TUDOR DOMAIN-CONTAINING PROTEIN 6"/>
    <property type="match status" value="1"/>
</dbReference>
<dbReference type="GO" id="GO:0033391">
    <property type="term" value="C:chromatoid body"/>
    <property type="evidence" value="ECO:0007669"/>
    <property type="project" value="Ensembl"/>
</dbReference>
<feature type="domain" description="Tudor" evidence="2">
    <location>
        <begin position="289"/>
        <end position="348"/>
    </location>
</feature>
<dbReference type="PROSITE" id="PS50304">
    <property type="entry name" value="TUDOR"/>
    <property type="match status" value="6"/>
</dbReference>
<organism evidence="3 4">
    <name type="scientific">Pygocentrus nattereri</name>
    <name type="common">Red-bellied piranha</name>
    <dbReference type="NCBI Taxonomy" id="42514"/>
    <lineage>
        <taxon>Eukaryota</taxon>
        <taxon>Metazoa</taxon>
        <taxon>Chordata</taxon>
        <taxon>Craniata</taxon>
        <taxon>Vertebrata</taxon>
        <taxon>Euteleostomi</taxon>
        <taxon>Actinopterygii</taxon>
        <taxon>Neopterygii</taxon>
        <taxon>Teleostei</taxon>
        <taxon>Ostariophysi</taxon>
        <taxon>Characiformes</taxon>
        <taxon>Characoidei</taxon>
        <taxon>Pygocentrus</taxon>
    </lineage>
</organism>
<gene>
    <name evidence="3" type="primary">TDRD6</name>
</gene>
<protein>
    <recommendedName>
        <fullName evidence="2">Tudor domain-containing protein</fullName>
    </recommendedName>
</protein>
<evidence type="ECO:0000259" key="2">
    <source>
        <dbReference type="PROSITE" id="PS50304"/>
    </source>
</evidence>
<dbReference type="Gene3D" id="2.30.30.140">
    <property type="match status" value="6"/>
</dbReference>
<dbReference type="GO" id="GO:0007283">
    <property type="term" value="P:spermatogenesis"/>
    <property type="evidence" value="ECO:0007669"/>
    <property type="project" value="Ensembl"/>
</dbReference>
<dbReference type="RefSeq" id="XP_017575675.2">
    <property type="nucleotide sequence ID" value="XM_017720186.2"/>
</dbReference>
<dbReference type="SUPFAM" id="SSF63748">
    <property type="entry name" value="Tudor/PWWP/MBT"/>
    <property type="match status" value="8"/>
</dbReference>
<dbReference type="STRING" id="42514.ENSPNAP00000024372"/>
<dbReference type="GO" id="GO:1903863">
    <property type="term" value="P:P granule assembly"/>
    <property type="evidence" value="ECO:0007669"/>
    <property type="project" value="Ensembl"/>
</dbReference>
<feature type="compositionally biased region" description="Basic and acidic residues" evidence="1">
    <location>
        <begin position="2126"/>
        <end position="2138"/>
    </location>
</feature>
<dbReference type="Pfam" id="PF00567">
    <property type="entry name" value="TUDOR"/>
    <property type="match status" value="7"/>
</dbReference>
<accession>A0A3B4DJ12</accession>
<dbReference type="CDD" id="cd20421">
    <property type="entry name" value="Tudor_TDRD6_rpt2"/>
    <property type="match status" value="1"/>
</dbReference>
<dbReference type="Proteomes" id="UP001501920">
    <property type="component" value="Chromosome 4"/>
</dbReference>
<evidence type="ECO:0000256" key="1">
    <source>
        <dbReference type="SAM" id="MobiDB-lite"/>
    </source>
</evidence>
<feature type="domain" description="Tudor" evidence="2">
    <location>
        <begin position="753"/>
        <end position="812"/>
    </location>
</feature>
<feature type="domain" description="Tudor" evidence="2">
    <location>
        <begin position="1483"/>
        <end position="1541"/>
    </location>
</feature>
<sequence>MCSIPGLPSPGSSVSVLIARVNLNPLCVLVEFWCNFDQDRRLAYQRMKKEIQYPRQVFHEAEGSPGDLCLVRVYETWYRARIVSRNPADYSVFLIDEGRTLRATTDTLAWGQTDFFYLPPEVEFCVLANVLPLSPENRWSKMALEFMKTFSGRKVTACVQDVVVPQRTFLLDIPCLSKQMFEMGFAKKLSNERFRDFVTRSLQSHMESVDPQITVKNEPMELPDQTEKQHCYMYPELETEMVETVIVTEVTDPLRVFCQLKVFSQELRKLTEHITQHYEGRVGAFFARPENLGAPCASRGSDGKWYRSILQQVMSSNSVAEVLHVDYGKKQFVQVEDIRPLASEFFRMPVVTYICSLHGIIDRGLGWSASQIDFLKSLLLNRTVIAKFEYQSLSEGVHYVTLYGDEKTSVNSLFGLREKCLIDSKSHTDYAVRKSTSSQKSKMSVGNEPKGTNLTGLDLKGNAPVFFTESLSPNTSHVAVVKHVDSPAKFWIQTQKYAGEFDQLMEGLEKLYSDLASPEGLIRKPVPGQFCVAKCQDGVFYRAAVCRVSDERADIFFLDYGNTELVDCYNLRELPPRFQKLPALAVKCALYGIQPNGESWDQKSTLFFSKAVLDKVLDVHVLAKCNYTHVVKLIDSESDGEKDLSKLLCSVGFAESVGLKKVVDKPVVKGYPQKGQTCNITEKYISPAVSSPAVTETRAAFKEYLFPIGSSVEVTVSYIESPNDFWCQKANNAECLKLLMQDLQEYYANSQFQTPLESACVANHPENGMWYRALVIQRHQTPHVTVLFVDYGQTKKVAIHDLRRINPAFLKLKGQAFRCSLYNLIHPVSHYPSDWGPDATSQFKDFVDNAASMNVVLKCTVYAVMHDVQKVAFNVVDLETPFQSVSNLFLQRGLADHAPSTKGPLLPFLLNSYYYSTHGVKTGSEEDVNITSVKNVNHFFCQLERNSAQLEELAEKVNKLCSQLESIDCPETFGKVCFAKYTDGLWYRGQITSTKPSIVVNFVDYGDKQEVDISDILPVPFEAGEIMAVPVQAIEGGLSDMPEKVPNEVNNWFENFVTDRALKALVVAKEPNGKLIVELYNGRTRVNAMIREKFRIEREKNEQVTVKGFNFKDRNAQNVSHRVNEGYSCDEAGSVIKAHENVHGFKRGKEPQQTPNDWKCLKDNVSKPVDRTVKSQGGDTRRDVTQMELRHLDSYRESQTESVEVNGTKPCGLKEAELPLKEIKQGMEEEVFISHYDSPLSFFVQLLNDEDDICSLGEKLNDDQSQYVPINPSDICEGDLVSAVFPDDSCWYRAVVRKMSISDAVDVEFIDFGNCAKVSVSQLCSLDRLLSSHPRYSIPCSLTGMNNADSEVASILKKEIEANAGKVTCTFIKLLGSVWEVKLEVSGKLLGSTFSSDASVTTAPTNALKNSVTECGLSGFNLGAFYKNPDISEGMTIIGYASFVCGPQLFWCQNAETEKLQRISDVIQKAGNALETEALNDESLLIGSGCIALYPEDKLWYRAKVTSREHDTLSVIFVDYGNESKVKMSEVRPLPCEVSDLPPQAFACQLDGFDISEGSWNDEADDQFFELVTDQLLKVTVLKLSSLLELETPHFVKLECGEQVINDAMKNCWNCKSASLEANALLVPSVDPSVVFEIRSSECVAEAIVRPKDFPPTAVDNPKDGVCISTVEIHHAEVECRSIMVEHQKQAALDTSDADMGIIPSEDEESGLKHIRELVVVEDLIAEKSQLTETFPGSENRGSNELDVEVDSHLNVLNDLVEISFRKDQLSDEKVEKPSTPEHEQSGIEDDPEIIKSDMGYLRRTAERNRIGSECVIWSHAHKNWCRAQILKISDDTTLVLLLDHDSEVVVDPVNIFEIVPAELLQVPCAVNTSIPKEEGKEMFEERNSAFDVSDPLSKAEEMKHKAVAGFASEEPSELNDEEMVEEPSAVVVRDMVIIPEEQPQDKNVSWPGYLVGDAEKILYEDEHKGSDEGPDIPLQMGETFEDGSAEQKEPVLEMDPVLALRQNIATDSEVQAQTEDAVEICPPVEEPRDKVTLDQSTSEVRKEEDELIDFLAVAPLEKVQNVELGAEPDLDALIEEVNSFTEDPIDFVSDPELDSDIASDDMLRGDKLDTELPAVTESSDFDAKASVSEHADSEELSVSRVSHLTLRVQDTSDDDDDDIIFVKAWQEPSTEASEPDSGE</sequence>
<feature type="region of interest" description="Disordered" evidence="1">
    <location>
        <begin position="2090"/>
        <end position="2139"/>
    </location>
</feature>
<proteinExistence type="predicted"/>
<dbReference type="PANTHER" id="PTHR22948">
    <property type="entry name" value="TUDOR DOMAIN CONTAINING PROTEIN"/>
    <property type="match status" value="1"/>
</dbReference>
<dbReference type="GO" id="GO:1905879">
    <property type="term" value="P:regulation of oogenesis"/>
    <property type="evidence" value="ECO:0007669"/>
    <property type="project" value="Ensembl"/>
</dbReference>
<dbReference type="SMART" id="SM00333">
    <property type="entry name" value="TUDOR"/>
    <property type="match status" value="8"/>
</dbReference>
<dbReference type="GO" id="GO:0043186">
    <property type="term" value="C:P granule"/>
    <property type="evidence" value="ECO:0007669"/>
    <property type="project" value="Ensembl"/>
</dbReference>
<dbReference type="OMA" id="PWLLTQM"/>
<feature type="compositionally biased region" description="Basic and acidic residues" evidence="1">
    <location>
        <begin position="2106"/>
        <end position="2115"/>
    </location>
</feature>
<dbReference type="InterPro" id="IPR050621">
    <property type="entry name" value="Tudor_domain_containing"/>
</dbReference>
<dbReference type="InterPro" id="IPR002999">
    <property type="entry name" value="Tudor"/>
</dbReference>
<dbReference type="Ensembl" id="ENSPNAT00000010367.2">
    <property type="protein sequence ID" value="ENSPNAP00000024372.2"/>
    <property type="gene ID" value="ENSPNAG00000008860.2"/>
</dbReference>
<dbReference type="FunFam" id="2.30.30.140:FF:000018">
    <property type="entry name" value="Serine/threonine-protein kinase 31"/>
    <property type="match status" value="3"/>
</dbReference>
<keyword evidence="4" id="KW-1185">Reference proteome</keyword>
<dbReference type="InterPro" id="IPR035437">
    <property type="entry name" value="SNase_OB-fold_sf"/>
</dbReference>
<feature type="region of interest" description="Disordered" evidence="1">
    <location>
        <begin position="1771"/>
        <end position="1791"/>
    </location>
</feature>
<dbReference type="CDD" id="cd20379">
    <property type="entry name" value="Tudor_dTUD-like"/>
    <property type="match status" value="1"/>
</dbReference>